<dbReference type="GO" id="GO:0016787">
    <property type="term" value="F:hydrolase activity"/>
    <property type="evidence" value="ECO:0007669"/>
    <property type="project" value="UniProtKB-UniRule"/>
</dbReference>
<feature type="active site" description="Proton acceptor" evidence="1">
    <location>
        <position position="260"/>
    </location>
</feature>
<accession>A0A1W6ZKL6</accession>
<name>A0A1W6ZKL6_9HYPH</name>
<dbReference type="SUPFAM" id="SSF52151">
    <property type="entry name" value="FabD/lysophospholipase-like"/>
    <property type="match status" value="1"/>
</dbReference>
<dbReference type="Proteomes" id="UP000194137">
    <property type="component" value="Chromosome"/>
</dbReference>
<feature type="active site" description="Nucleophile" evidence="1">
    <location>
        <position position="117"/>
    </location>
</feature>
<dbReference type="InterPro" id="IPR016035">
    <property type="entry name" value="Acyl_Trfase/lysoPLipase"/>
</dbReference>
<protein>
    <submittedName>
        <fullName evidence="2">Patatin</fullName>
    </submittedName>
</protein>
<organism evidence="2 3">
    <name type="scientific">Pseudorhodoplanes sinuspersici</name>
    <dbReference type="NCBI Taxonomy" id="1235591"/>
    <lineage>
        <taxon>Bacteria</taxon>
        <taxon>Pseudomonadati</taxon>
        <taxon>Pseudomonadota</taxon>
        <taxon>Alphaproteobacteria</taxon>
        <taxon>Hyphomicrobiales</taxon>
        <taxon>Pseudorhodoplanes</taxon>
    </lineage>
</organism>
<dbReference type="EMBL" id="CP021112">
    <property type="protein sequence ID" value="ARP97862.1"/>
    <property type="molecule type" value="Genomic_DNA"/>
</dbReference>
<keyword evidence="1" id="KW-0443">Lipid metabolism</keyword>
<dbReference type="GO" id="GO:0016042">
    <property type="term" value="P:lipid catabolic process"/>
    <property type="evidence" value="ECO:0007669"/>
    <property type="project" value="UniProtKB-UniRule"/>
</dbReference>
<evidence type="ECO:0000313" key="3">
    <source>
        <dbReference type="Proteomes" id="UP000194137"/>
    </source>
</evidence>
<feature type="short sequence motif" description="GXSXG" evidence="1">
    <location>
        <begin position="115"/>
        <end position="119"/>
    </location>
</feature>
<dbReference type="InterPro" id="IPR002641">
    <property type="entry name" value="PNPLA_dom"/>
</dbReference>
<dbReference type="Pfam" id="PF01734">
    <property type="entry name" value="Patatin"/>
    <property type="match status" value="1"/>
</dbReference>
<reference evidence="2 3" key="1">
    <citation type="submission" date="2017-05" db="EMBL/GenBank/DDBJ databases">
        <title>Full genome sequence of Pseudorhodoplanes sinuspersici.</title>
        <authorList>
            <person name="Dastgheib S.M.M."/>
            <person name="Shavandi M."/>
            <person name="Tirandaz H."/>
        </authorList>
    </citation>
    <scope>NUCLEOTIDE SEQUENCE [LARGE SCALE GENOMIC DNA]</scope>
    <source>
        <strain evidence="2 3">RIPI110</strain>
    </source>
</reference>
<dbReference type="KEGG" id="psin:CAK95_01265"/>
<dbReference type="STRING" id="1235591.CAK95_01265"/>
<gene>
    <name evidence="2" type="ORF">CAK95_01265</name>
</gene>
<feature type="short sequence motif" description="DGA/G" evidence="1">
    <location>
        <begin position="260"/>
        <end position="262"/>
    </location>
</feature>
<sequence length="413" mass="44556">MTIVLLVFAVLGAGCATVFPRNIVPEQLSNEAELAGMPNIRVWGDAPAESFVALFRAERHKMAAFTSAVGRSEQQSRAFNIVAISGGADNGAFGAGLLVGWSDAGTRPDFDVVTGVSAGALTAPFVYLGQGKDVQLREIFTKYTRSDIYDPGIIAPLFGGGLVDSSPLGSLIANYVDEAFLRDVARERKKGRILLIGTTNLDAERPVLWDMGRIAMSGHPQALSLFRKVLLASASIPGAFPPVRIKVRAGGQTYEELHVDGGVTQQVFVPPSSVAGRGLGSATKASPARRLFIIRNGKITPEWEAVEEGIFSISRRSVFTLIKSQSIGDLYRIYVNALADGTDFNLAAIPSSFSVRWAEPFEKAYMQALYDEGYRSGVQGYRWIKVPPGLATRSKIPTLKRPETLDLTLSLSD</sequence>
<proteinExistence type="predicted"/>
<keyword evidence="3" id="KW-1185">Reference proteome</keyword>
<dbReference type="Gene3D" id="3.40.1090.10">
    <property type="entry name" value="Cytosolic phospholipase A2 catalytic domain"/>
    <property type="match status" value="1"/>
</dbReference>
<dbReference type="PROSITE" id="PS51635">
    <property type="entry name" value="PNPLA"/>
    <property type="match status" value="1"/>
</dbReference>
<dbReference type="AlphaFoldDB" id="A0A1W6ZKL6"/>
<keyword evidence="1" id="KW-0442">Lipid degradation</keyword>
<evidence type="ECO:0000313" key="2">
    <source>
        <dbReference type="EMBL" id="ARP97862.1"/>
    </source>
</evidence>
<evidence type="ECO:0000256" key="1">
    <source>
        <dbReference type="PROSITE-ProRule" id="PRU01161"/>
    </source>
</evidence>
<keyword evidence="1" id="KW-0378">Hydrolase</keyword>
<comment type="caution">
    <text evidence="1">Lacks conserved residue(s) required for the propagation of feature annotation.</text>
</comment>